<reference evidence="2 3" key="1">
    <citation type="journal article" date="2016" name="Front. Microbiol.">
        <title>Comparative Genomics Analysis of Streptomyces Species Reveals Their Adaptation to the Marine Environment and Their Diversity at the Genomic Level.</title>
        <authorList>
            <person name="Tian X."/>
            <person name="Zhang Z."/>
            <person name="Yang T."/>
            <person name="Chen M."/>
            <person name="Li J."/>
            <person name="Chen F."/>
            <person name="Yang J."/>
            <person name="Li W."/>
            <person name="Zhang B."/>
            <person name="Zhang Z."/>
            <person name="Wu J."/>
            <person name="Zhang C."/>
            <person name="Long L."/>
            <person name="Xiao J."/>
        </authorList>
    </citation>
    <scope>NUCLEOTIDE SEQUENCE [LARGE SCALE GENOMIC DNA]</scope>
    <source>
        <strain evidence="2 3">SCSIO 02100</strain>
    </source>
</reference>
<feature type="transmembrane region" description="Helical" evidence="1">
    <location>
        <begin position="106"/>
        <end position="128"/>
    </location>
</feature>
<evidence type="ECO:0000313" key="2">
    <source>
        <dbReference type="EMBL" id="OEV05238.1"/>
    </source>
</evidence>
<feature type="transmembrane region" description="Helical" evidence="1">
    <location>
        <begin position="61"/>
        <end position="85"/>
    </location>
</feature>
<comment type="caution">
    <text evidence="2">The sequence shown here is derived from an EMBL/GenBank/DDBJ whole genome shotgun (WGS) entry which is preliminary data.</text>
</comment>
<dbReference type="OrthoDB" id="4245237at2"/>
<dbReference type="Proteomes" id="UP000176101">
    <property type="component" value="Unassembled WGS sequence"/>
</dbReference>
<evidence type="ECO:0000256" key="1">
    <source>
        <dbReference type="SAM" id="Phobius"/>
    </source>
</evidence>
<organism evidence="2 3">
    <name type="scientific">Streptomyces oceani</name>
    <dbReference type="NCBI Taxonomy" id="1075402"/>
    <lineage>
        <taxon>Bacteria</taxon>
        <taxon>Bacillati</taxon>
        <taxon>Actinomycetota</taxon>
        <taxon>Actinomycetes</taxon>
        <taxon>Kitasatosporales</taxon>
        <taxon>Streptomycetaceae</taxon>
        <taxon>Streptomyces</taxon>
    </lineage>
</organism>
<keyword evidence="1" id="KW-0812">Transmembrane</keyword>
<feature type="transmembrane region" description="Helical" evidence="1">
    <location>
        <begin position="36"/>
        <end position="55"/>
    </location>
</feature>
<sequence length="188" mass="20346">MTGNDAPRITARDRWTYQSMNDPRARRMCATRARRVQAVLAHLALTAVATTSGTLLVATGQLWWCLPLFAALLLWMPVTGMLNAVTRGLLELRPRMLDERQAAERAVVLALAHRGSLLVMVAALGAFGGAHWAGAELSGAALPLAVTVLAVALTHWLLPLWIAAWRVPDEPADEEWGEHAEPHAPAVA</sequence>
<evidence type="ECO:0000313" key="3">
    <source>
        <dbReference type="Proteomes" id="UP000176101"/>
    </source>
</evidence>
<dbReference type="AlphaFoldDB" id="A0A1E7KMU9"/>
<accession>A0A1E7KMU9</accession>
<name>A0A1E7KMU9_9ACTN</name>
<keyword evidence="1" id="KW-1133">Transmembrane helix</keyword>
<protein>
    <submittedName>
        <fullName evidence="2">Uncharacterized protein</fullName>
    </submittedName>
</protein>
<keyword evidence="3" id="KW-1185">Reference proteome</keyword>
<dbReference type="RefSeq" id="WP_070195140.1">
    <property type="nucleotide sequence ID" value="NZ_LJGU01000103.1"/>
</dbReference>
<keyword evidence="1" id="KW-0472">Membrane</keyword>
<dbReference type="EMBL" id="LJGU01000103">
    <property type="protein sequence ID" value="OEV05238.1"/>
    <property type="molecule type" value="Genomic_DNA"/>
</dbReference>
<dbReference type="STRING" id="1075402.AN216_03710"/>
<feature type="transmembrane region" description="Helical" evidence="1">
    <location>
        <begin position="140"/>
        <end position="158"/>
    </location>
</feature>
<gene>
    <name evidence="2" type="ORF">AN216_03710</name>
</gene>
<proteinExistence type="predicted"/>